<evidence type="ECO:0000313" key="1">
    <source>
        <dbReference type="EMBL" id="CAG8764531.1"/>
    </source>
</evidence>
<sequence>TFHYNDKEINKYHQFIDKESFTKNKNIINQKFSSEQTLYIESSDLSIDYLNDITIEDDYKKKLIKSFNYYLKKDQINYKSLEIDDLKIPKYLNDPLCSEINSLQRRNLVDLFIHIQHFIKEFLNKNDLDHTLLKIMRTTAINLGICYVHQRNIIIGDETFGK</sequence>
<protein>
    <submittedName>
        <fullName evidence="1">18515_t:CDS:1</fullName>
    </submittedName>
</protein>
<reference evidence="1" key="1">
    <citation type="submission" date="2021-06" db="EMBL/GenBank/DDBJ databases">
        <authorList>
            <person name="Kallberg Y."/>
            <person name="Tangrot J."/>
            <person name="Rosling A."/>
        </authorList>
    </citation>
    <scope>NUCLEOTIDE SEQUENCE</scope>
    <source>
        <strain evidence="1">MA461A</strain>
    </source>
</reference>
<evidence type="ECO:0000313" key="2">
    <source>
        <dbReference type="Proteomes" id="UP000789920"/>
    </source>
</evidence>
<dbReference type="EMBL" id="CAJVQC010037740">
    <property type="protein sequence ID" value="CAG8764531.1"/>
    <property type="molecule type" value="Genomic_DNA"/>
</dbReference>
<dbReference type="Proteomes" id="UP000789920">
    <property type="component" value="Unassembled WGS sequence"/>
</dbReference>
<proteinExistence type="predicted"/>
<feature type="non-terminal residue" evidence="1">
    <location>
        <position position="162"/>
    </location>
</feature>
<feature type="non-terminal residue" evidence="1">
    <location>
        <position position="1"/>
    </location>
</feature>
<organism evidence="1 2">
    <name type="scientific">Racocetra persica</name>
    <dbReference type="NCBI Taxonomy" id="160502"/>
    <lineage>
        <taxon>Eukaryota</taxon>
        <taxon>Fungi</taxon>
        <taxon>Fungi incertae sedis</taxon>
        <taxon>Mucoromycota</taxon>
        <taxon>Glomeromycotina</taxon>
        <taxon>Glomeromycetes</taxon>
        <taxon>Diversisporales</taxon>
        <taxon>Gigasporaceae</taxon>
        <taxon>Racocetra</taxon>
    </lineage>
</organism>
<comment type="caution">
    <text evidence="1">The sequence shown here is derived from an EMBL/GenBank/DDBJ whole genome shotgun (WGS) entry which is preliminary data.</text>
</comment>
<accession>A0ACA9QUL5</accession>
<keyword evidence="2" id="KW-1185">Reference proteome</keyword>
<gene>
    <name evidence="1" type="ORF">RPERSI_LOCUS15631</name>
</gene>
<name>A0ACA9QUL5_9GLOM</name>